<feature type="transmembrane region" description="Helical" evidence="1">
    <location>
        <begin position="6"/>
        <end position="28"/>
    </location>
</feature>
<reference evidence="2 3" key="1">
    <citation type="submission" date="2022-09" db="EMBL/GenBank/DDBJ databases">
        <title>Genome sequencing of Flavivirga sp. MEBiC05379.</title>
        <authorList>
            <person name="Oh H.-M."/>
            <person name="Kwon K.K."/>
            <person name="Park M.J."/>
            <person name="Yang S.-H."/>
        </authorList>
    </citation>
    <scope>NUCLEOTIDE SEQUENCE [LARGE SCALE GENOMIC DNA]</scope>
    <source>
        <strain evidence="2 3">MEBiC05379</strain>
    </source>
</reference>
<feature type="transmembrane region" description="Helical" evidence="1">
    <location>
        <begin position="49"/>
        <end position="67"/>
    </location>
</feature>
<comment type="caution">
    <text evidence="2">The sequence shown here is derived from an EMBL/GenBank/DDBJ whole genome shotgun (WGS) entry which is preliminary data.</text>
</comment>
<dbReference type="Proteomes" id="UP001337305">
    <property type="component" value="Unassembled WGS sequence"/>
</dbReference>
<feature type="transmembrane region" description="Helical" evidence="1">
    <location>
        <begin position="79"/>
        <end position="98"/>
    </location>
</feature>
<keyword evidence="1" id="KW-0812">Transmembrane</keyword>
<proteinExistence type="predicted"/>
<name>A0ABU7XY67_9FLAO</name>
<keyword evidence="1" id="KW-1133">Transmembrane helix</keyword>
<protein>
    <submittedName>
        <fullName evidence="2">DUF3995 domain-containing protein</fullName>
    </submittedName>
</protein>
<keyword evidence="3" id="KW-1185">Reference proteome</keyword>
<feature type="transmembrane region" description="Helical" evidence="1">
    <location>
        <begin position="119"/>
        <end position="139"/>
    </location>
</feature>
<evidence type="ECO:0000313" key="3">
    <source>
        <dbReference type="Proteomes" id="UP001337305"/>
    </source>
</evidence>
<dbReference type="Pfam" id="PF13160">
    <property type="entry name" value="DUF3995"/>
    <property type="match status" value="1"/>
</dbReference>
<evidence type="ECO:0000256" key="1">
    <source>
        <dbReference type="SAM" id="Phobius"/>
    </source>
</evidence>
<accession>A0ABU7XY67</accession>
<keyword evidence="1" id="KW-0472">Membrane</keyword>
<dbReference type="RefSeq" id="WP_303307962.1">
    <property type="nucleotide sequence ID" value="NZ_JAODOP010000004.1"/>
</dbReference>
<evidence type="ECO:0000313" key="2">
    <source>
        <dbReference type="EMBL" id="MEF3835682.1"/>
    </source>
</evidence>
<dbReference type="EMBL" id="JAODOP010000004">
    <property type="protein sequence ID" value="MEF3835682.1"/>
    <property type="molecule type" value="Genomic_DNA"/>
</dbReference>
<sequence length="140" mass="15964">MITLPLILSFIFFILGIIHLNWVIGGTFGFAESLPTKETGERVLNPKKLDSAIVGLCLMCFSFFYLIKADLIRFDLPSWVLKYGSWLIPTVFILRSVGEFKYIGFFKKIKHTAFGQLDTKVYSPLCFFIGIIGILMQILK</sequence>
<organism evidence="2 3">
    <name type="scientific">Flavivirga spongiicola</name>
    <dbReference type="NCBI Taxonomy" id="421621"/>
    <lineage>
        <taxon>Bacteria</taxon>
        <taxon>Pseudomonadati</taxon>
        <taxon>Bacteroidota</taxon>
        <taxon>Flavobacteriia</taxon>
        <taxon>Flavobacteriales</taxon>
        <taxon>Flavobacteriaceae</taxon>
        <taxon>Flavivirga</taxon>
    </lineage>
</organism>
<gene>
    <name evidence="2" type="ORF">N1F79_21330</name>
</gene>
<dbReference type="InterPro" id="IPR025058">
    <property type="entry name" value="DUF3995"/>
</dbReference>